<dbReference type="EMBL" id="CP017962">
    <property type="protein sequence ID" value="APC50186.1"/>
    <property type="molecule type" value="Genomic_DNA"/>
</dbReference>
<feature type="domain" description="N-acetyltransferase" evidence="1">
    <location>
        <begin position="1"/>
        <end position="161"/>
    </location>
</feature>
<dbReference type="Proteomes" id="UP000182945">
    <property type="component" value="Chromosome"/>
</dbReference>
<evidence type="ECO:0000259" key="1">
    <source>
        <dbReference type="PROSITE" id="PS51186"/>
    </source>
</evidence>
<evidence type="ECO:0000313" key="2">
    <source>
        <dbReference type="EMBL" id="APC50186.1"/>
    </source>
</evidence>
<dbReference type="PROSITE" id="PS51186">
    <property type="entry name" value="GNAT"/>
    <property type="match status" value="1"/>
</dbReference>
<dbReference type="InterPro" id="IPR000182">
    <property type="entry name" value="GNAT_dom"/>
</dbReference>
<protein>
    <submittedName>
        <fullName evidence="2">GNAT family N-acetyltransferase</fullName>
    </submittedName>
</protein>
<accession>A0AAC9NN31</accession>
<gene>
    <name evidence="2" type="ORF">BME96_05025</name>
</gene>
<dbReference type="InterPro" id="IPR016181">
    <property type="entry name" value="Acyl_CoA_acyltransferase"/>
</dbReference>
<dbReference type="PANTHER" id="PTHR43792">
    <property type="entry name" value="GNAT FAMILY, PUTATIVE (AFU_ORTHOLOGUE AFUA_3G00765)-RELATED-RELATED"/>
    <property type="match status" value="1"/>
</dbReference>
<dbReference type="Gene3D" id="3.40.630.30">
    <property type="match status" value="1"/>
</dbReference>
<name>A0AAC9NN31_VIRHA</name>
<reference evidence="2 3" key="1">
    <citation type="submission" date="2016-11" db="EMBL/GenBank/DDBJ databases">
        <title>Complete genome sequencing of Virgibacillus halodenitrificans PDB-F2.</title>
        <authorList>
            <person name="Sun Z."/>
            <person name="Zhou Y."/>
            <person name="Li H."/>
        </authorList>
    </citation>
    <scope>NUCLEOTIDE SEQUENCE [LARGE SCALE GENOMIC DNA]</scope>
    <source>
        <strain evidence="2 3">PDB-F2</strain>
    </source>
</reference>
<proteinExistence type="predicted"/>
<organism evidence="2 3">
    <name type="scientific">Virgibacillus halodenitrificans</name>
    <name type="common">Bacillus halodenitrificans</name>
    <dbReference type="NCBI Taxonomy" id="1482"/>
    <lineage>
        <taxon>Bacteria</taxon>
        <taxon>Bacillati</taxon>
        <taxon>Bacillota</taxon>
        <taxon>Bacilli</taxon>
        <taxon>Bacillales</taxon>
        <taxon>Bacillaceae</taxon>
        <taxon>Virgibacillus</taxon>
    </lineage>
</organism>
<dbReference type="Pfam" id="PF13302">
    <property type="entry name" value="Acetyltransf_3"/>
    <property type="match status" value="1"/>
</dbReference>
<dbReference type="GO" id="GO:0016747">
    <property type="term" value="F:acyltransferase activity, transferring groups other than amino-acyl groups"/>
    <property type="evidence" value="ECO:0007669"/>
    <property type="project" value="InterPro"/>
</dbReference>
<dbReference type="SUPFAM" id="SSF55729">
    <property type="entry name" value="Acyl-CoA N-acyltransferases (Nat)"/>
    <property type="match status" value="1"/>
</dbReference>
<sequence>MLETARCRLVDISEQDYGHVKQLYSNKEVRKFLGGPIQEASIKNSFAKMLTSSTSDVHLTVKEKNTDQFIGLISLDMHHDGISTEVSYQFLPFWWGKGIAREVVAKLIDYAFNEMQISQLVAETQAANQRSCALLESVGMQVKETVFRFGREQFIYCLNNKKLLK</sequence>
<dbReference type="InterPro" id="IPR051531">
    <property type="entry name" value="N-acetyltransferase"/>
</dbReference>
<dbReference type="AlphaFoldDB" id="A0AAC9NN31"/>
<evidence type="ECO:0000313" key="3">
    <source>
        <dbReference type="Proteomes" id="UP000182945"/>
    </source>
</evidence>
<dbReference type="PANTHER" id="PTHR43792:SF16">
    <property type="entry name" value="N-ACETYLTRANSFERASE DOMAIN-CONTAINING PROTEIN"/>
    <property type="match status" value="1"/>
</dbReference>
<dbReference type="KEGG" id="vhl:BME96_05025"/>